<organism evidence="2 3">
    <name type="scientific">Microvirga arsenatis</name>
    <dbReference type="NCBI Taxonomy" id="2692265"/>
    <lineage>
        <taxon>Bacteria</taxon>
        <taxon>Pseudomonadati</taxon>
        <taxon>Pseudomonadota</taxon>
        <taxon>Alphaproteobacteria</taxon>
        <taxon>Hyphomicrobiales</taxon>
        <taxon>Methylobacteriaceae</taxon>
        <taxon>Microvirga</taxon>
    </lineage>
</organism>
<dbReference type="EMBL" id="JAAAXJ010000029">
    <property type="protein sequence ID" value="NBJ27157.1"/>
    <property type="molecule type" value="Genomic_DNA"/>
</dbReference>
<evidence type="ECO:0008006" key="4">
    <source>
        <dbReference type="Google" id="ProtNLM"/>
    </source>
</evidence>
<reference evidence="2 3" key="1">
    <citation type="submission" date="2020-01" db="EMBL/GenBank/DDBJ databases">
        <title>Microvirga sp. nov., an arsenate reduction bacterium isolated from Tibet hotspring sediments.</title>
        <authorList>
            <person name="Yuan C.-G."/>
        </authorList>
    </citation>
    <scope>NUCLEOTIDE SEQUENCE [LARGE SCALE GENOMIC DNA]</scope>
    <source>
        <strain evidence="2 3">SYSU G3D203</strain>
    </source>
</reference>
<feature type="signal peptide" evidence="1">
    <location>
        <begin position="1"/>
        <end position="22"/>
    </location>
</feature>
<gene>
    <name evidence="2" type="ORF">GR303_22805</name>
</gene>
<keyword evidence="3" id="KW-1185">Reference proteome</keyword>
<dbReference type="RefSeq" id="WP_161726555.1">
    <property type="nucleotide sequence ID" value="NZ_JAAAXI010000038.1"/>
</dbReference>
<protein>
    <recommendedName>
        <fullName evidence="4">Lipoprotein</fullName>
    </recommendedName>
</protein>
<sequence>MRLQILTSAAALTALTGCVSTADTKPEHFPTTAATRAAIVQYVRENFKDPYSIRDAEISNSWRTAVSQQQLGQNALAVCVRMNAKNSFGGYTGRKANGFILVNGKVAGAEEDSAACNNPQRATGWSPFPELMAIR</sequence>
<dbReference type="PROSITE" id="PS51257">
    <property type="entry name" value="PROKAR_LIPOPROTEIN"/>
    <property type="match status" value="1"/>
</dbReference>
<evidence type="ECO:0000313" key="2">
    <source>
        <dbReference type="EMBL" id="NBJ27157.1"/>
    </source>
</evidence>
<proteinExistence type="predicted"/>
<keyword evidence="1" id="KW-0732">Signal</keyword>
<accession>A0ABW9Z3P4</accession>
<dbReference type="Proteomes" id="UP000818323">
    <property type="component" value="Unassembled WGS sequence"/>
</dbReference>
<feature type="chain" id="PRO_5045735251" description="Lipoprotein" evidence="1">
    <location>
        <begin position="23"/>
        <end position="135"/>
    </location>
</feature>
<name>A0ABW9Z3P4_9HYPH</name>
<comment type="caution">
    <text evidence="2">The sequence shown here is derived from an EMBL/GenBank/DDBJ whole genome shotgun (WGS) entry which is preliminary data.</text>
</comment>
<evidence type="ECO:0000256" key="1">
    <source>
        <dbReference type="SAM" id="SignalP"/>
    </source>
</evidence>
<evidence type="ECO:0000313" key="3">
    <source>
        <dbReference type="Proteomes" id="UP000818323"/>
    </source>
</evidence>